<dbReference type="CDD" id="cd00093">
    <property type="entry name" value="HTH_XRE"/>
    <property type="match status" value="1"/>
</dbReference>
<gene>
    <name evidence="2" type="ORF">QGM71_12455</name>
</gene>
<dbReference type="InterPro" id="IPR001387">
    <property type="entry name" value="Cro/C1-type_HTH"/>
</dbReference>
<comment type="caution">
    <text evidence="2">The sequence shown here is derived from an EMBL/GenBank/DDBJ whole genome shotgun (WGS) entry which is preliminary data.</text>
</comment>
<evidence type="ECO:0000313" key="3">
    <source>
        <dbReference type="Proteomes" id="UP001335737"/>
    </source>
</evidence>
<proteinExistence type="predicted"/>
<keyword evidence="3" id="KW-1185">Reference proteome</keyword>
<organism evidence="2 3">
    <name type="scientific">Virgibacillus tibetensis</name>
    <dbReference type="NCBI Taxonomy" id="3042313"/>
    <lineage>
        <taxon>Bacteria</taxon>
        <taxon>Bacillati</taxon>
        <taxon>Bacillota</taxon>
        <taxon>Bacilli</taxon>
        <taxon>Bacillales</taxon>
        <taxon>Bacillaceae</taxon>
        <taxon>Virgibacillus</taxon>
    </lineage>
</organism>
<sequence>MRNNEEKRRMEKVNRAIEDFGGLLRDYRKENFLTLEDMAQEVGCSSSYIFRIEKNKRNPEITFRIKVLSEGMNWSTEEIYLYLKEFISKEKTGKIE</sequence>
<reference evidence="2 3" key="1">
    <citation type="journal article" date="2024" name="Int. J. Syst. Evol. Microbiol.">
        <title>Virgibacillus tibetensis sp. nov., isolated from salt lake on the Tibetan Plateau of China.</title>
        <authorList>
            <person name="Phurbu D."/>
            <person name="Liu Z.-X."/>
            <person name="Wang R."/>
            <person name="Zheng Y.-Y."/>
            <person name="Liu H.-C."/>
            <person name="Zhou Y.-G."/>
            <person name="Yu Y.-J."/>
            <person name="Li A.-H."/>
        </authorList>
    </citation>
    <scope>NUCLEOTIDE SEQUENCE [LARGE SCALE GENOMIC DNA]</scope>
    <source>
        <strain evidence="2 3">C22-A2</strain>
    </source>
</reference>
<dbReference type="InterPro" id="IPR010982">
    <property type="entry name" value="Lambda_DNA-bd_dom_sf"/>
</dbReference>
<name>A0ABU6KG60_9BACI</name>
<dbReference type="Pfam" id="PF01381">
    <property type="entry name" value="HTH_3"/>
    <property type="match status" value="1"/>
</dbReference>
<dbReference type="EMBL" id="JARZFX010000005">
    <property type="protein sequence ID" value="MEC5424303.1"/>
    <property type="molecule type" value="Genomic_DNA"/>
</dbReference>
<dbReference type="RefSeq" id="WP_327607868.1">
    <property type="nucleotide sequence ID" value="NZ_JARZFX010000005.1"/>
</dbReference>
<dbReference type="PROSITE" id="PS50943">
    <property type="entry name" value="HTH_CROC1"/>
    <property type="match status" value="1"/>
</dbReference>
<dbReference type="SMART" id="SM00530">
    <property type="entry name" value="HTH_XRE"/>
    <property type="match status" value="1"/>
</dbReference>
<dbReference type="Proteomes" id="UP001335737">
    <property type="component" value="Unassembled WGS sequence"/>
</dbReference>
<dbReference type="SUPFAM" id="SSF47413">
    <property type="entry name" value="lambda repressor-like DNA-binding domains"/>
    <property type="match status" value="1"/>
</dbReference>
<evidence type="ECO:0000313" key="2">
    <source>
        <dbReference type="EMBL" id="MEC5424303.1"/>
    </source>
</evidence>
<dbReference type="Gene3D" id="1.10.260.40">
    <property type="entry name" value="lambda repressor-like DNA-binding domains"/>
    <property type="match status" value="1"/>
</dbReference>
<protein>
    <submittedName>
        <fullName evidence="2">Helix-turn-helix transcriptional regulator</fullName>
    </submittedName>
</protein>
<evidence type="ECO:0000259" key="1">
    <source>
        <dbReference type="PROSITE" id="PS50943"/>
    </source>
</evidence>
<feature type="domain" description="HTH cro/C1-type" evidence="1">
    <location>
        <begin position="24"/>
        <end position="79"/>
    </location>
</feature>
<accession>A0ABU6KG60</accession>